<comment type="caution">
    <text evidence="1">The sequence shown here is derived from an EMBL/GenBank/DDBJ whole genome shotgun (WGS) entry which is preliminary data.</text>
</comment>
<evidence type="ECO:0000313" key="1">
    <source>
        <dbReference type="EMBL" id="TGX82780.1"/>
    </source>
</evidence>
<organism evidence="1 2">
    <name type="scientific">Palleniella muris</name>
    <dbReference type="NCBI Taxonomy" id="3038145"/>
    <lineage>
        <taxon>Bacteria</taxon>
        <taxon>Pseudomonadati</taxon>
        <taxon>Bacteroidota</taxon>
        <taxon>Bacteroidia</taxon>
        <taxon>Bacteroidales</taxon>
        <taxon>Prevotellaceae</taxon>
        <taxon>Palleniella</taxon>
    </lineage>
</organism>
<dbReference type="Proteomes" id="UP000308886">
    <property type="component" value="Unassembled WGS sequence"/>
</dbReference>
<sequence length="73" mass="8114">MAIEKLTIGTKTANQGVNASGKLTAAEFNKLVEKVNEMIASVNSTVYITQEEYDALLENNQIIDTVEYNIFEE</sequence>
<reference evidence="1" key="1">
    <citation type="submission" date="2019-04" db="EMBL/GenBank/DDBJ databases">
        <title>Microbes associate with the intestines of laboratory mice.</title>
        <authorList>
            <person name="Navarre W."/>
            <person name="Wong E."/>
            <person name="Huang K."/>
            <person name="Tropini C."/>
            <person name="Ng K."/>
            <person name="Yu B."/>
        </authorList>
    </citation>
    <scope>NUCLEOTIDE SEQUENCE</scope>
    <source>
        <strain evidence="1">NM73_A23</strain>
    </source>
</reference>
<proteinExistence type="predicted"/>
<protein>
    <submittedName>
        <fullName evidence="1">Uncharacterized protein</fullName>
    </submittedName>
</protein>
<name>A0AC61QRE7_9BACT</name>
<accession>A0AC61QRE7</accession>
<dbReference type="EMBL" id="SRZC01000007">
    <property type="protein sequence ID" value="TGX82780.1"/>
    <property type="molecule type" value="Genomic_DNA"/>
</dbReference>
<keyword evidence="2" id="KW-1185">Reference proteome</keyword>
<evidence type="ECO:0000313" key="2">
    <source>
        <dbReference type="Proteomes" id="UP000308886"/>
    </source>
</evidence>
<gene>
    <name evidence="1" type="ORF">E5358_05430</name>
</gene>